<sequence>MKEKQALDTFGQVVMSDLRDRSIDFFERLVEGHWKSPSLEKLQAGLEELNEEQINLVRSTLIRSLDRGIHDFLFKLQEQADFENDIEIKVQGIDIIQSSDGLQGELFSENGWIANFSKYRELQEEH</sequence>
<gene>
    <name evidence="1" type="ORF">DN757_23470</name>
</gene>
<organism evidence="1 2">
    <name type="scientific">Paenibacillus silvae</name>
    <dbReference type="NCBI Taxonomy" id="1325358"/>
    <lineage>
        <taxon>Bacteria</taxon>
        <taxon>Bacillati</taxon>
        <taxon>Bacillota</taxon>
        <taxon>Bacilli</taxon>
        <taxon>Bacillales</taxon>
        <taxon>Paenibacillaceae</taxon>
        <taxon>Paenibacillus</taxon>
    </lineage>
</organism>
<protein>
    <submittedName>
        <fullName evidence="1">Uncharacterized protein</fullName>
    </submittedName>
</protein>
<reference evidence="1 2" key="1">
    <citation type="submission" date="2018-06" db="EMBL/GenBank/DDBJ databases">
        <title>Isolation of heavy metals resistant Paenibacillus silvae NC2 from Gold-Copper mine in ZiJin, China.</title>
        <authorList>
            <person name="Xu J."/>
            <person name="Mazhar H.S."/>
            <person name="Rensing C."/>
        </authorList>
    </citation>
    <scope>NUCLEOTIDE SEQUENCE [LARGE SCALE GENOMIC DNA]</scope>
    <source>
        <strain evidence="1 2">NC2</strain>
    </source>
</reference>
<proteinExistence type="predicted"/>
<comment type="caution">
    <text evidence="1">The sequence shown here is derived from an EMBL/GenBank/DDBJ whole genome shotgun (WGS) entry which is preliminary data.</text>
</comment>
<evidence type="ECO:0000313" key="1">
    <source>
        <dbReference type="EMBL" id="PZT53276.1"/>
    </source>
</evidence>
<dbReference type="EMBL" id="QKWW01000074">
    <property type="protein sequence ID" value="PZT53276.1"/>
    <property type="molecule type" value="Genomic_DNA"/>
</dbReference>
<dbReference type="RefSeq" id="WP_111272605.1">
    <property type="nucleotide sequence ID" value="NZ_QKWW01000074.1"/>
</dbReference>
<accession>A0A2W6P554</accession>
<evidence type="ECO:0000313" key="2">
    <source>
        <dbReference type="Proteomes" id="UP000249204"/>
    </source>
</evidence>
<name>A0A2W6P554_9BACL</name>
<dbReference type="Proteomes" id="UP000249204">
    <property type="component" value="Unassembled WGS sequence"/>
</dbReference>
<dbReference type="AlphaFoldDB" id="A0A2W6P554"/>